<dbReference type="AlphaFoldDB" id="A0A848MDG0"/>
<sequence length="253" mass="29789">MFFIDESGSIPKFLDQRFKNRYFVISFVHTNNPKHLKNTYKRAIGYLKGKHIDFFENLKDPKECKASEMLPYMKAYILEKLASNTDIKIGYMVVNNTEIQQRFRDKPGRSFNYLVKIIMENFSLTKEDIINLELNIDNRNTALEGLTELEGYLYNELVLNKGTVDSVKVNYLESCDHYNIQVADLIANVIYQKYRYHGMPFPNYSDINYDIDKVHPYTPEYLHQIVKRHIVVPYKYPPSRNPAYKQVSAAVQK</sequence>
<dbReference type="RefSeq" id="WP_169506250.1">
    <property type="nucleotide sequence ID" value="NZ_JABBPN010000018.1"/>
</dbReference>
<dbReference type="EMBL" id="JABBPN010000018">
    <property type="protein sequence ID" value="NMO97464.1"/>
    <property type="molecule type" value="Genomic_DNA"/>
</dbReference>
<evidence type="ECO:0000313" key="2">
    <source>
        <dbReference type="Proteomes" id="UP000565468"/>
    </source>
</evidence>
<proteinExistence type="predicted"/>
<comment type="caution">
    <text evidence="1">The sequence shown here is derived from an EMBL/GenBank/DDBJ whole genome shotgun (WGS) entry which is preliminary data.</text>
</comment>
<keyword evidence="2" id="KW-1185">Reference proteome</keyword>
<gene>
    <name evidence="1" type="ORF">HII30_16990</name>
</gene>
<dbReference type="Pfam" id="PF12686">
    <property type="entry name" value="DUF3800"/>
    <property type="match status" value="1"/>
</dbReference>
<protein>
    <submittedName>
        <fullName evidence="1">DUF3800 domain-containing protein</fullName>
    </submittedName>
</protein>
<evidence type="ECO:0000313" key="1">
    <source>
        <dbReference type="EMBL" id="NMO97464.1"/>
    </source>
</evidence>
<dbReference type="Proteomes" id="UP000565468">
    <property type="component" value="Unassembled WGS sequence"/>
</dbReference>
<reference evidence="1 2" key="1">
    <citation type="submission" date="2020-04" db="EMBL/GenBank/DDBJ databases">
        <title>Paenibacillus algicola sp. nov., a novel marine bacterium producing alginate lyase.</title>
        <authorList>
            <person name="Huang H."/>
        </authorList>
    </citation>
    <scope>NUCLEOTIDE SEQUENCE [LARGE SCALE GENOMIC DNA]</scope>
    <source>
        <strain evidence="1 2">L7-75</strain>
    </source>
</reference>
<accession>A0A848MDG0</accession>
<name>A0A848MDG0_PAELE</name>
<organism evidence="1 2">
    <name type="scientific">Paenibacillus lemnae</name>
    <dbReference type="NCBI Taxonomy" id="1330551"/>
    <lineage>
        <taxon>Bacteria</taxon>
        <taxon>Bacillati</taxon>
        <taxon>Bacillota</taxon>
        <taxon>Bacilli</taxon>
        <taxon>Bacillales</taxon>
        <taxon>Paenibacillaceae</taxon>
        <taxon>Paenibacillus</taxon>
    </lineage>
</organism>
<dbReference type="InterPro" id="IPR024524">
    <property type="entry name" value="DUF3800"/>
</dbReference>